<dbReference type="Proteomes" id="UP000076863">
    <property type="component" value="Unassembled WGS sequence"/>
</dbReference>
<dbReference type="Gene3D" id="3.40.50.300">
    <property type="entry name" value="P-loop containing nucleotide triphosphate hydrolases"/>
    <property type="match status" value="1"/>
</dbReference>
<evidence type="ECO:0000313" key="3">
    <source>
        <dbReference type="EMBL" id="OAA44086.1"/>
    </source>
</evidence>
<accession>A0A167EKV3</accession>
<dbReference type="OrthoDB" id="4927425at2759"/>
<dbReference type="SUPFAM" id="SSF82171">
    <property type="entry name" value="DPP6 N-terminal domain-like"/>
    <property type="match status" value="1"/>
</dbReference>
<dbReference type="SUPFAM" id="SSF53167">
    <property type="entry name" value="Purine and uridine phosphorylases"/>
    <property type="match status" value="1"/>
</dbReference>
<dbReference type="SUPFAM" id="SSF52540">
    <property type="entry name" value="P-loop containing nucleoside triphosphate hydrolases"/>
    <property type="match status" value="1"/>
</dbReference>
<dbReference type="InterPro" id="IPR056884">
    <property type="entry name" value="NPHP3-like_N"/>
</dbReference>
<keyword evidence="1" id="KW-0677">Repeat</keyword>
<dbReference type="Pfam" id="PF24883">
    <property type="entry name" value="NPHP3_N"/>
    <property type="match status" value="1"/>
</dbReference>
<proteinExistence type="predicted"/>
<dbReference type="InterPro" id="IPR027417">
    <property type="entry name" value="P-loop_NTPase"/>
</dbReference>
<dbReference type="Gene3D" id="2.130.10.10">
    <property type="entry name" value="YVTN repeat-like/Quinoprotein amine dehydrogenase"/>
    <property type="match status" value="1"/>
</dbReference>
<evidence type="ECO:0000256" key="1">
    <source>
        <dbReference type="ARBA" id="ARBA00022737"/>
    </source>
</evidence>
<dbReference type="InterPro" id="IPR015943">
    <property type="entry name" value="WD40/YVTN_repeat-like_dom_sf"/>
</dbReference>
<organism evidence="3 4">
    <name type="scientific">Beauveria brongniartii RCEF 3172</name>
    <dbReference type="NCBI Taxonomy" id="1081107"/>
    <lineage>
        <taxon>Eukaryota</taxon>
        <taxon>Fungi</taxon>
        <taxon>Dikarya</taxon>
        <taxon>Ascomycota</taxon>
        <taxon>Pezizomycotina</taxon>
        <taxon>Sordariomycetes</taxon>
        <taxon>Hypocreomycetidae</taxon>
        <taxon>Hypocreales</taxon>
        <taxon>Cordycipitaceae</taxon>
        <taxon>Beauveria</taxon>
        <taxon>Beauveria brongniartii</taxon>
    </lineage>
</organism>
<name>A0A167EKV3_9HYPO</name>
<gene>
    <name evidence="3" type="ORF">BBO_04442</name>
</gene>
<evidence type="ECO:0000313" key="4">
    <source>
        <dbReference type="Proteomes" id="UP000076863"/>
    </source>
</evidence>
<evidence type="ECO:0000259" key="2">
    <source>
        <dbReference type="PROSITE" id="PS50837"/>
    </source>
</evidence>
<dbReference type="SUPFAM" id="SSF63829">
    <property type="entry name" value="Calcium-dependent phosphotriesterase"/>
    <property type="match status" value="1"/>
</dbReference>
<dbReference type="PANTHER" id="PTHR46082:SF11">
    <property type="entry name" value="AAA+ ATPASE DOMAIN-CONTAINING PROTEIN-RELATED"/>
    <property type="match status" value="1"/>
</dbReference>
<comment type="caution">
    <text evidence="3">The sequence shown here is derived from an EMBL/GenBank/DDBJ whole genome shotgun (WGS) entry which is preliminary data.</text>
</comment>
<sequence>MNDCEVRLGSYRLYSIVWIAAIEIELTAATAMLDEEHEPPTDFRKNESDVNKYIWGRVGKHNILIAFLPAGHSGQNNAATTIACFKSSLPHIKFGVLVGIAGAIPRTTVLAGKVCIDKKRDIRLGDVVIGHPGGTTPGVVQYDMGKMQQETGWERIGSVNLPPADLLSVVQFLGSRRNKLSNQMQTFIKKMIERDSSLEEVSEHQGEAHDRLFNADYVHRTGNPDCSSCDPSQEIPRPIRKSTLPEIHYGVILSGNSVVKDAKQRDMIAMTTKQDCICFEMEAAAIVSQLPCLVIRGICDYADSHKNDVWQKYAAATAAAYAKILICNLDPRVQVNTIPCKELAYQLAPVSESVKKIEQSWETVATAAELDVLSRLPISDEARYDSWEEGESPLCLPETRKDVFKQLFEWLEKDRPRTLWLNGMAGTGKSTISRSFATDLKKRGQLGASFFFKRDDLKRGRAQMFSSTIAADLASHLPAVRASIVDTVKRNDRIAHTDAKKQFQLLVLDPLSKAQLDKNIAIVIDAVDECHDTDLKSLFALVSAFQRAELPRVKLFLTSRPDLPVLKGYKPSTEKYVTIALHEVQRSTIDHDIRIYLKHRLQEIRESYNWSVGKFGKPLAASWPSRKDVEKLLKMSNQLFIFAATMCRSLEEDSMSSPDLQLSGLLELKATTGDAFESIYKPVLNRQIPQTFMTKDYREDLIRECKQVLGAICVLRSPVSVPALARLLGLDVENVEHRLRSLQSVIEVISPKDSTSKEETQIRILHRSFRDYFLSEEVSEFSPIRVTEKDAHHAMVRGCLATLNKPKTGLRFDICQLKMPGTPRSSVRPEVLARFFTQDLAYACRHLTGHALSARFEITDGDEIHQFLLSHLLHWLEASAYLGNHGNPAREFLRLISLVNRDKKSKKVLALLRDAYRFAAAHYDSLDQAPLQIYTALIFTPTNSIVRRTFGHKYNAWVQRKPVVDNNWSMAFRTTTVKPLPAQGILKLLFSPNEKILAAMSWDAVWFMTFLGEQLFWIPIDNPLGNGESPVAVVFSSDSKLIALRNGIDEIGIWNMEGGSEYFKKKVALFKVEYDADYFHRPRSFTHNNNCVLIASYHFADIWSIESGLLVGKILFPDAAHEVAVSPDCSLLAGHFDDGLIYWNIVTGQQVRRASLPTKKKALSYDLVLSSNETAWTITTESIGGMEVYSTTSDGMVAHLVEEKNAYAISAYYLIIEYEDDIRIWKHGNKNPQVIKKPSRRPATTIAYSAKHLASSTTDDIAPGVIFFTELPKHQPRITKSSPYLADSECGDEYLEKFINSPNGTMLASIGPEGARIVSAIPGLPSFVKQRGLMEMIAFSSTGDYFTTSQGSVLYLWERTGNGHAVLRNQYVPDEEYYIETVSFWSDACLITEVHYTKCTARLVVLGVPSFKALWIKRIPGLGVHEAVLSPDGRLLAIIYEEALDIRDILLDTSILWLGKKKVFAVQISPDSTLALLIDKRNLELWHIGRNICLYSETRYPFSGVTFDGKQRVIHTNTGKIAYHIASGTVQAPCRESGPERASLPDNSGWQGGHSPAAIQAGPLTMTLMRIGWGTAKDGSWITWNGQNWIRLPTQYCARDSAVDGNCLLIVNKTLVEARYEFDEVPVLEEQSNNVDVEMTDYQESVPKGLGIRQY</sequence>
<dbReference type="InterPro" id="IPR007111">
    <property type="entry name" value="NACHT_NTPase"/>
</dbReference>
<dbReference type="GO" id="GO:0009116">
    <property type="term" value="P:nucleoside metabolic process"/>
    <property type="evidence" value="ECO:0007669"/>
    <property type="project" value="InterPro"/>
</dbReference>
<dbReference type="GO" id="GO:0003824">
    <property type="term" value="F:catalytic activity"/>
    <property type="evidence" value="ECO:0007669"/>
    <property type="project" value="InterPro"/>
</dbReference>
<keyword evidence="4" id="KW-1185">Reference proteome</keyword>
<dbReference type="PANTHER" id="PTHR46082">
    <property type="entry name" value="ATP/GTP-BINDING PROTEIN-RELATED"/>
    <property type="match status" value="1"/>
</dbReference>
<reference evidence="3 4" key="1">
    <citation type="journal article" date="2016" name="Genome Biol. Evol.">
        <title>Divergent and convergent evolution of fungal pathogenicity.</title>
        <authorList>
            <person name="Shang Y."/>
            <person name="Xiao G."/>
            <person name="Zheng P."/>
            <person name="Cen K."/>
            <person name="Zhan S."/>
            <person name="Wang C."/>
        </authorList>
    </citation>
    <scope>NUCLEOTIDE SEQUENCE [LARGE SCALE GENOMIC DNA]</scope>
    <source>
        <strain evidence="3 4">RCEF 3172</strain>
    </source>
</reference>
<dbReference type="PROSITE" id="PS50837">
    <property type="entry name" value="NACHT"/>
    <property type="match status" value="1"/>
</dbReference>
<dbReference type="InterPro" id="IPR053137">
    <property type="entry name" value="NLR-like"/>
</dbReference>
<dbReference type="EMBL" id="AZHA01000011">
    <property type="protein sequence ID" value="OAA44086.1"/>
    <property type="molecule type" value="Genomic_DNA"/>
</dbReference>
<feature type="domain" description="NACHT" evidence="2">
    <location>
        <begin position="417"/>
        <end position="562"/>
    </location>
</feature>
<dbReference type="InterPro" id="IPR035994">
    <property type="entry name" value="Nucleoside_phosphorylase_sf"/>
</dbReference>
<dbReference type="Gene3D" id="3.40.50.1580">
    <property type="entry name" value="Nucleoside phosphorylase domain"/>
    <property type="match status" value="1"/>
</dbReference>
<protein>
    <submittedName>
        <fullName evidence="3">WD domain protein</fullName>
    </submittedName>
</protein>